<evidence type="ECO:0008006" key="2">
    <source>
        <dbReference type="Google" id="ProtNLM"/>
    </source>
</evidence>
<protein>
    <recommendedName>
        <fullName evidence="2">Transposase DDE domain-containing protein</fullName>
    </recommendedName>
</protein>
<evidence type="ECO:0000313" key="1">
    <source>
        <dbReference type="EMBL" id="GAH73071.1"/>
    </source>
</evidence>
<feature type="non-terminal residue" evidence="1">
    <location>
        <position position="137"/>
    </location>
</feature>
<organism evidence="1">
    <name type="scientific">marine sediment metagenome</name>
    <dbReference type="NCBI Taxonomy" id="412755"/>
    <lineage>
        <taxon>unclassified sequences</taxon>
        <taxon>metagenomes</taxon>
        <taxon>ecological metagenomes</taxon>
    </lineage>
</organism>
<name>X1HSE8_9ZZZZ</name>
<sequence>MFADSEVMTLMLAQEFMPYPSETQFIEFIRANYIALFPKLLDQSQFNRRARSLHRLLEELRRYWLAKQGVFQQSCFLLDTKPIPVVVYKRSKQRSDFLGNAGYGFCASRNLKYFGYKLVMISTLNGTPIVYDLVPAN</sequence>
<dbReference type="EMBL" id="BARU01035264">
    <property type="protein sequence ID" value="GAH73071.1"/>
    <property type="molecule type" value="Genomic_DNA"/>
</dbReference>
<proteinExistence type="predicted"/>
<comment type="caution">
    <text evidence="1">The sequence shown here is derived from an EMBL/GenBank/DDBJ whole genome shotgun (WGS) entry which is preliminary data.</text>
</comment>
<reference evidence="1" key="1">
    <citation type="journal article" date="2014" name="Front. Microbiol.">
        <title>High frequency of phylogenetically diverse reductive dehalogenase-homologous genes in deep subseafloor sedimentary metagenomes.</title>
        <authorList>
            <person name="Kawai M."/>
            <person name="Futagami T."/>
            <person name="Toyoda A."/>
            <person name="Takaki Y."/>
            <person name="Nishi S."/>
            <person name="Hori S."/>
            <person name="Arai W."/>
            <person name="Tsubouchi T."/>
            <person name="Morono Y."/>
            <person name="Uchiyama I."/>
            <person name="Ito T."/>
            <person name="Fujiyama A."/>
            <person name="Inagaki F."/>
            <person name="Takami H."/>
        </authorList>
    </citation>
    <scope>NUCLEOTIDE SEQUENCE</scope>
    <source>
        <strain evidence="1">Expedition CK06-06</strain>
    </source>
</reference>
<dbReference type="AlphaFoldDB" id="X1HSE8"/>
<gene>
    <name evidence="1" type="ORF">S03H2_55228</name>
</gene>
<accession>X1HSE8</accession>